<evidence type="ECO:0000313" key="5">
    <source>
        <dbReference type="Proteomes" id="UP001205890"/>
    </source>
</evidence>
<proteinExistence type="inferred from homology"/>
<gene>
    <name evidence="4" type="ORF">NK718_05450</name>
</gene>
<accession>A0ABT1LCH7</accession>
<name>A0ABT1LCH7_9HYPH</name>
<evidence type="ECO:0000259" key="3">
    <source>
        <dbReference type="SMART" id="SM00903"/>
    </source>
</evidence>
<evidence type="ECO:0000313" key="4">
    <source>
        <dbReference type="EMBL" id="MCP8937953.1"/>
    </source>
</evidence>
<feature type="domain" description="Flavin reductase like" evidence="3">
    <location>
        <begin position="19"/>
        <end position="168"/>
    </location>
</feature>
<dbReference type="Gene3D" id="2.30.110.10">
    <property type="entry name" value="Electron Transport, Fmn-binding Protein, Chain A"/>
    <property type="match status" value="1"/>
</dbReference>
<dbReference type="Proteomes" id="UP001205890">
    <property type="component" value="Unassembled WGS sequence"/>
</dbReference>
<dbReference type="InterPro" id="IPR002563">
    <property type="entry name" value="Flavin_Rdtase-like_dom"/>
</dbReference>
<dbReference type="PANTHER" id="PTHR30466">
    <property type="entry name" value="FLAVIN REDUCTASE"/>
    <property type="match status" value="1"/>
</dbReference>
<evidence type="ECO:0000256" key="1">
    <source>
        <dbReference type="ARBA" id="ARBA00008898"/>
    </source>
</evidence>
<dbReference type="RefSeq" id="WP_254739393.1">
    <property type="nucleotide sequence ID" value="NZ_JANCLU010000004.1"/>
</dbReference>
<dbReference type="SUPFAM" id="SSF50475">
    <property type="entry name" value="FMN-binding split barrel"/>
    <property type="match status" value="1"/>
</dbReference>
<dbReference type="SMART" id="SM00903">
    <property type="entry name" value="Flavin_Reduct"/>
    <property type="match status" value="1"/>
</dbReference>
<dbReference type="PANTHER" id="PTHR30466:SF11">
    <property type="entry name" value="FLAVIN-DEPENDENT MONOOXYGENASE, REDUCTASE SUBUNIT HSAB"/>
    <property type="match status" value="1"/>
</dbReference>
<dbReference type="Pfam" id="PF01613">
    <property type="entry name" value="Flavin_Reduct"/>
    <property type="match status" value="1"/>
</dbReference>
<reference evidence="4 5" key="1">
    <citation type="submission" date="2022-07" db="EMBL/GenBank/DDBJ databases">
        <authorList>
            <person name="Li W.-J."/>
            <person name="Deng Q.-Q."/>
        </authorList>
    </citation>
    <scope>NUCLEOTIDE SEQUENCE [LARGE SCALE GENOMIC DNA]</scope>
    <source>
        <strain evidence="4 5">SYSU M60028</strain>
    </source>
</reference>
<dbReference type="EMBL" id="JANCLU010000004">
    <property type="protein sequence ID" value="MCP8937953.1"/>
    <property type="molecule type" value="Genomic_DNA"/>
</dbReference>
<sequence length="170" mass="17616">MTATPAHRAAGAAAFKLGMRSLVGAVTVVAVQGHQGTVAGLTATAVCSLSADPPSLLVCVNRSAALAPALAVDAEFSVNVLTEDQEDVAQAFGGQKPVKGAGRFVYGQWSRSEHDVPVLHGARVSFECVVGQVMDYGSHHIVVGRVIDVHPGRRDAKPLLYGDGRYLSAG</sequence>
<keyword evidence="5" id="KW-1185">Reference proteome</keyword>
<evidence type="ECO:0000256" key="2">
    <source>
        <dbReference type="ARBA" id="ARBA00023002"/>
    </source>
</evidence>
<protein>
    <submittedName>
        <fullName evidence="4">Flavin reductase family protein</fullName>
    </submittedName>
</protein>
<organism evidence="4 5">
    <name type="scientific">Alsobacter ponti</name>
    <dbReference type="NCBI Taxonomy" id="2962936"/>
    <lineage>
        <taxon>Bacteria</taxon>
        <taxon>Pseudomonadati</taxon>
        <taxon>Pseudomonadota</taxon>
        <taxon>Alphaproteobacteria</taxon>
        <taxon>Hyphomicrobiales</taxon>
        <taxon>Alsobacteraceae</taxon>
        <taxon>Alsobacter</taxon>
    </lineage>
</organism>
<comment type="caution">
    <text evidence="4">The sequence shown here is derived from an EMBL/GenBank/DDBJ whole genome shotgun (WGS) entry which is preliminary data.</text>
</comment>
<dbReference type="InterPro" id="IPR050268">
    <property type="entry name" value="NADH-dep_flavin_reductase"/>
</dbReference>
<comment type="similarity">
    <text evidence="1">Belongs to the non-flavoprotein flavin reductase family.</text>
</comment>
<keyword evidence="2" id="KW-0560">Oxidoreductase</keyword>
<dbReference type="InterPro" id="IPR012349">
    <property type="entry name" value="Split_barrel_FMN-bd"/>
</dbReference>